<evidence type="ECO:0000313" key="1">
    <source>
        <dbReference type="EMBL" id="KAJ5242600.1"/>
    </source>
</evidence>
<dbReference type="Proteomes" id="UP001147733">
    <property type="component" value="Unassembled WGS sequence"/>
</dbReference>
<protein>
    <submittedName>
        <fullName evidence="1">Uncharacterized protein</fullName>
    </submittedName>
</protein>
<name>A0A9W9PDL1_PENCI</name>
<keyword evidence="2" id="KW-1185">Reference proteome</keyword>
<dbReference type="AlphaFoldDB" id="A0A9W9PDL1"/>
<proteinExistence type="predicted"/>
<organism evidence="1 2">
    <name type="scientific">Penicillium citrinum</name>
    <dbReference type="NCBI Taxonomy" id="5077"/>
    <lineage>
        <taxon>Eukaryota</taxon>
        <taxon>Fungi</taxon>
        <taxon>Dikarya</taxon>
        <taxon>Ascomycota</taxon>
        <taxon>Pezizomycotina</taxon>
        <taxon>Eurotiomycetes</taxon>
        <taxon>Eurotiomycetidae</taxon>
        <taxon>Eurotiales</taxon>
        <taxon>Aspergillaceae</taxon>
        <taxon>Penicillium</taxon>
    </lineage>
</organism>
<reference evidence="1" key="2">
    <citation type="journal article" date="2023" name="IMA Fungus">
        <title>Comparative genomic study of the Penicillium genus elucidates a diverse pangenome and 15 lateral gene transfer events.</title>
        <authorList>
            <person name="Petersen C."/>
            <person name="Sorensen T."/>
            <person name="Nielsen M.R."/>
            <person name="Sondergaard T.E."/>
            <person name="Sorensen J.L."/>
            <person name="Fitzpatrick D.A."/>
            <person name="Frisvad J.C."/>
            <person name="Nielsen K.L."/>
        </authorList>
    </citation>
    <scope>NUCLEOTIDE SEQUENCE</scope>
    <source>
        <strain evidence="1">IBT 23319</strain>
    </source>
</reference>
<dbReference type="RefSeq" id="XP_056505604.1">
    <property type="nucleotide sequence ID" value="XM_056639847.1"/>
</dbReference>
<dbReference type="GeneID" id="81379014"/>
<dbReference type="EMBL" id="JAPQKT010000001">
    <property type="protein sequence ID" value="KAJ5242600.1"/>
    <property type="molecule type" value="Genomic_DNA"/>
</dbReference>
<evidence type="ECO:0000313" key="2">
    <source>
        <dbReference type="Proteomes" id="UP001147733"/>
    </source>
</evidence>
<accession>A0A9W9PDL1</accession>
<comment type="caution">
    <text evidence="1">The sequence shown here is derived from an EMBL/GenBank/DDBJ whole genome shotgun (WGS) entry which is preliminary data.</text>
</comment>
<sequence length="126" mass="13747">MILCVNLVIACLECFKLLDYWPLAAPTHRFKAPSLDGSVRQVAALSSSASSRVAGNCGGWKWRFFRGGPCLAAAERVLVTSITESSKAKLGFTLVTSCQELHLQEPPQVIEHKVQPGAILRSEMFT</sequence>
<reference evidence="1" key="1">
    <citation type="submission" date="2022-11" db="EMBL/GenBank/DDBJ databases">
        <authorList>
            <person name="Petersen C."/>
        </authorList>
    </citation>
    <scope>NUCLEOTIDE SEQUENCE</scope>
    <source>
        <strain evidence="1">IBT 23319</strain>
    </source>
</reference>
<gene>
    <name evidence="1" type="ORF">N7469_000927</name>
</gene>